<gene>
    <name evidence="2" type="ORF">TPC1_30199</name>
</gene>
<evidence type="ECO:0008006" key="3">
    <source>
        <dbReference type="Google" id="ProtNLM"/>
    </source>
</evidence>
<dbReference type="AlphaFoldDB" id="A0A146K3R0"/>
<dbReference type="InterPro" id="IPR009091">
    <property type="entry name" value="RCC1/BLIP-II"/>
</dbReference>
<keyword evidence="1" id="KW-0812">Transmembrane</keyword>
<sequence>MAMLIYTYQVLEISLNNEKRQENNNNRTLPQENHPKTYVYTSQKKVQKPAQELNKSSKSEVKTQKTLEIVVPTNQSTQTKDLKNTKLTTQLTTQPNSQNFTRSQQKLPNKVEESENALRLSKKAACDPSYYLNSKNQDCVSIRTCGEQMVYNSTEWEFSCEPCGVWVTGSNFNGLLGRGDTAHVQGFTNVSNACFDQIQIRERTTIASMGKKTYWAGTLYYLTYPNYGTNIVNFEVQSMSGRFGLGTYNLIYFENQRVFTSGSNQDQNLGAESATYDSLQVLTGFLMGQIVRQVGGTKWTSFIVTQSAIYSTNYATFEENGNRTIVSLYWGKMQLPQNVKVILKAQFSSYNVILVDQDHNYYANGYNGNNENMLCITGKSTSQFIELGKLRHVSIFGNFGLYVNLDNSVDICGHLQTASVTIDTTLKVNLQMPSGNLIDVSVNQFGANALVDNAGVRSVFYIGEKTFIYWDIGVGNTNPSDWTNLSTMNPENCSSFAASVYNNQALIYGCSRLQPFRYNGICYENCSYYVFYDNGLEKCIERECNYSYNLIVSEKRNWNICIECKTRYNDTDNNMLICRQSCLPTQTTYYTYLDKDEYFCADSADEIGNYTLITCAIFNITLYRNGFTCADTIDCGQDQLILFLSSNNFTCAQSESDPIFSYTNISNKIWTSNSTHYIQISSCPTEGCLNNNVCTKSCSNNLVIIGAVIGAVCFCVLIVVVVVVLKKVAQQKKTKNQKPATRAMVTGVV</sequence>
<accession>A0A146K3R0</accession>
<evidence type="ECO:0000256" key="1">
    <source>
        <dbReference type="SAM" id="Phobius"/>
    </source>
</evidence>
<dbReference type="Gene3D" id="2.130.10.30">
    <property type="entry name" value="Regulator of chromosome condensation 1/beta-lactamase-inhibitor protein II"/>
    <property type="match status" value="1"/>
</dbReference>
<keyword evidence="1" id="KW-0472">Membrane</keyword>
<evidence type="ECO:0000313" key="2">
    <source>
        <dbReference type="EMBL" id="JAP90306.1"/>
    </source>
</evidence>
<reference evidence="2" key="1">
    <citation type="submission" date="2015-07" db="EMBL/GenBank/DDBJ databases">
        <title>Adaptation to a free-living lifestyle via gene acquisitions in the diplomonad Trepomonas sp. PC1.</title>
        <authorList>
            <person name="Xu F."/>
            <person name="Jerlstrom-Hultqvist J."/>
            <person name="Kolisko M."/>
            <person name="Simpson A.G.B."/>
            <person name="Roger A.J."/>
            <person name="Svard S.G."/>
            <person name="Andersson J.O."/>
        </authorList>
    </citation>
    <scope>NUCLEOTIDE SEQUENCE</scope>
    <source>
        <strain evidence="2">PC1</strain>
    </source>
</reference>
<name>A0A146K3R0_9EUKA</name>
<organism evidence="2">
    <name type="scientific">Trepomonas sp. PC1</name>
    <dbReference type="NCBI Taxonomy" id="1076344"/>
    <lineage>
        <taxon>Eukaryota</taxon>
        <taxon>Metamonada</taxon>
        <taxon>Diplomonadida</taxon>
        <taxon>Hexamitidae</taxon>
        <taxon>Hexamitinae</taxon>
        <taxon>Trepomonas</taxon>
    </lineage>
</organism>
<protein>
    <recommendedName>
        <fullName evidence="3">Transmembrane protein</fullName>
    </recommendedName>
</protein>
<dbReference type="EMBL" id="GDID01006300">
    <property type="protein sequence ID" value="JAP90306.1"/>
    <property type="molecule type" value="Transcribed_RNA"/>
</dbReference>
<keyword evidence="1" id="KW-1133">Transmembrane helix</keyword>
<feature type="transmembrane region" description="Helical" evidence="1">
    <location>
        <begin position="702"/>
        <end position="725"/>
    </location>
</feature>
<proteinExistence type="predicted"/>